<sequence length="69" mass="7701">MTKSYFATQHRKLGAGFVTPPSMTGRRRFECSYFVPPHASAKDLQNNYLTPSGTTSPRVRSPWLAANDP</sequence>
<dbReference type="Proteomes" id="UP000537890">
    <property type="component" value="Unassembled WGS sequence"/>
</dbReference>
<evidence type="ECO:0000256" key="1">
    <source>
        <dbReference type="SAM" id="MobiDB-lite"/>
    </source>
</evidence>
<reference evidence="2 3" key="1">
    <citation type="submission" date="2020-05" db="EMBL/GenBank/DDBJ databases">
        <title>Horizontal transmission and recombination maintain forever young bacterial symbiont genomes.</title>
        <authorList>
            <person name="Russell S.L."/>
            <person name="Pepper-Tunick E."/>
            <person name="Svedberg J."/>
            <person name="Byrne A."/>
            <person name="Ruelas Castillo J."/>
            <person name="Vollmers C."/>
            <person name="Beinart R.A."/>
            <person name="Corbett-Detig R."/>
        </authorList>
    </citation>
    <scope>NUCLEOTIDE SEQUENCE [LARGE SCALE GENOMIC DNA]</scope>
    <source>
        <strain evidence="2">4727-3</strain>
    </source>
</reference>
<accession>A0A7Z0MPT8</accession>
<dbReference type="AlphaFoldDB" id="A0A7Z0MPT8"/>
<feature type="region of interest" description="Disordered" evidence="1">
    <location>
        <begin position="43"/>
        <end position="69"/>
    </location>
</feature>
<gene>
    <name evidence="2" type="ORF">H0A75_09000</name>
</gene>
<name>A0A7Z0MPT8_9GAMM</name>
<organism evidence="2 3">
    <name type="scientific">Candidatus Methanofishera endochildressiae</name>
    <dbReference type="NCBI Taxonomy" id="2738884"/>
    <lineage>
        <taxon>Bacteria</taxon>
        <taxon>Pseudomonadati</taxon>
        <taxon>Pseudomonadota</taxon>
        <taxon>Gammaproteobacteria</taxon>
        <taxon>Candidatus Methanofishera</taxon>
    </lineage>
</organism>
<evidence type="ECO:0000313" key="3">
    <source>
        <dbReference type="Proteomes" id="UP000537890"/>
    </source>
</evidence>
<comment type="caution">
    <text evidence="2">The sequence shown here is derived from an EMBL/GenBank/DDBJ whole genome shotgun (WGS) entry which is preliminary data.</text>
</comment>
<evidence type="ECO:0000313" key="2">
    <source>
        <dbReference type="EMBL" id="NYT47654.1"/>
    </source>
</evidence>
<proteinExistence type="predicted"/>
<dbReference type="EMBL" id="JACCHS010000201">
    <property type="protein sequence ID" value="NYT47654.1"/>
    <property type="molecule type" value="Genomic_DNA"/>
</dbReference>
<feature type="compositionally biased region" description="Polar residues" evidence="1">
    <location>
        <begin position="43"/>
        <end position="58"/>
    </location>
</feature>
<protein>
    <submittedName>
        <fullName evidence="2">Uncharacterized protein</fullName>
    </submittedName>
</protein>